<feature type="region of interest" description="Disordered" evidence="1">
    <location>
        <begin position="236"/>
        <end position="287"/>
    </location>
</feature>
<evidence type="ECO:0000313" key="2">
    <source>
        <dbReference type="EMBL" id="OEL10504.1"/>
    </source>
</evidence>
<accession>A0A1E5UC47</accession>
<sequence>MGKFNHQKENLYMKKIGILFLGLMSAFSFSQNTRFVYQVSMKTDSTAAPKIENAYLDISTEKSIFYGEKRMKRDSTIRQAMETRNFNFDRNSMEQFRTAITYSIEKNHATKTISYKDRIARDQYWYDEDRTFTWKILPETVKIGEYETQKAETTFAGRKWFAWFTQDLPFIDGPYKFSGLPGLIVKVEDEKGDYSFDLKETKKIAELPNFESRFGNNIKVKRSEFLKQQEKFNKDPMSFFQNQGGGGFGAPAPPQSRDNSNEADRRKRMEERLKEEAKANNNPLEKN</sequence>
<proteinExistence type="predicted"/>
<protein>
    <submittedName>
        <fullName evidence="2">GLPGLI family protein</fullName>
    </submittedName>
</protein>
<dbReference type="STRING" id="237258.SAMN04489756_10426"/>
<gene>
    <name evidence="2" type="ORF">BHF72_0324</name>
</gene>
<dbReference type="Proteomes" id="UP000095601">
    <property type="component" value="Unassembled WGS sequence"/>
</dbReference>
<dbReference type="AlphaFoldDB" id="A0A1E5UC47"/>
<evidence type="ECO:0000313" key="3">
    <source>
        <dbReference type="Proteomes" id="UP000095601"/>
    </source>
</evidence>
<feature type="compositionally biased region" description="Basic and acidic residues" evidence="1">
    <location>
        <begin position="259"/>
        <end position="278"/>
    </location>
</feature>
<keyword evidence="3" id="KW-1185">Reference proteome</keyword>
<name>A0A1E5UC47_9FLAO</name>
<dbReference type="PATRIC" id="fig|237258.4.peg.509"/>
<comment type="caution">
    <text evidence="2">The sequence shown here is derived from an EMBL/GenBank/DDBJ whole genome shotgun (WGS) entry which is preliminary data.</text>
</comment>
<dbReference type="InterPro" id="IPR005901">
    <property type="entry name" value="GLPGLI"/>
</dbReference>
<dbReference type="NCBIfam" id="TIGR01200">
    <property type="entry name" value="GLPGLI"/>
    <property type="match status" value="1"/>
</dbReference>
<reference evidence="2 3" key="1">
    <citation type="submission" date="2016-09" db="EMBL/GenBank/DDBJ databases">
        <authorList>
            <person name="Capua I."/>
            <person name="De Benedictis P."/>
            <person name="Joannis T."/>
            <person name="Lombin L.H."/>
            <person name="Cattoli G."/>
        </authorList>
    </citation>
    <scope>NUCLEOTIDE SEQUENCE [LARGE SCALE GENOMIC DNA]</scope>
    <source>
        <strain evidence="2 3">NRS-1</strain>
    </source>
</reference>
<organism evidence="2 3">
    <name type="scientific">Cloacibacterium normanense</name>
    <dbReference type="NCBI Taxonomy" id="237258"/>
    <lineage>
        <taxon>Bacteria</taxon>
        <taxon>Pseudomonadati</taxon>
        <taxon>Bacteroidota</taxon>
        <taxon>Flavobacteriia</taxon>
        <taxon>Flavobacteriales</taxon>
        <taxon>Weeksellaceae</taxon>
    </lineage>
</organism>
<dbReference type="EMBL" id="MKGI01000076">
    <property type="protein sequence ID" value="OEL10504.1"/>
    <property type="molecule type" value="Genomic_DNA"/>
</dbReference>
<evidence type="ECO:0000256" key="1">
    <source>
        <dbReference type="SAM" id="MobiDB-lite"/>
    </source>
</evidence>
<dbReference type="Pfam" id="PF09697">
    <property type="entry name" value="Porph_ging"/>
    <property type="match status" value="1"/>
</dbReference>